<keyword evidence="1" id="KW-0472">Membrane</keyword>
<evidence type="ECO:0000313" key="2">
    <source>
        <dbReference type="EMBL" id="MFC3675172.1"/>
    </source>
</evidence>
<name>A0ABV7VE07_9PROT</name>
<dbReference type="InterPro" id="IPR021959">
    <property type="entry name" value="DUF3576"/>
</dbReference>
<organism evidence="2 3">
    <name type="scientific">Ferrovibrio xuzhouensis</name>
    <dbReference type="NCBI Taxonomy" id="1576914"/>
    <lineage>
        <taxon>Bacteria</taxon>
        <taxon>Pseudomonadati</taxon>
        <taxon>Pseudomonadota</taxon>
        <taxon>Alphaproteobacteria</taxon>
        <taxon>Rhodospirillales</taxon>
        <taxon>Rhodospirillaceae</taxon>
        <taxon>Ferrovibrio</taxon>
    </lineage>
</organism>
<feature type="transmembrane region" description="Helical" evidence="1">
    <location>
        <begin position="50"/>
        <end position="71"/>
    </location>
</feature>
<keyword evidence="3" id="KW-1185">Reference proteome</keyword>
<keyword evidence="1" id="KW-1133">Transmembrane helix</keyword>
<sequence length="235" mass="25601">MAIHLQHYCCVKMSGPPYWMTVIGLGAGFMLSHARYCVWEGSATMAVSRLISLPVSGLAVLLLPVMLSLGGCASPDDGETKTYYPEKGPYGTYNPAPSSERDSVFGGGGLDIFGSNKKKPEEGGGGSGIGVNSYLWRATLDTISFMPLASADPFGGVIITDWYTPQQTPNERLKVTVYILDRALRADGLRVSVFRQIHDDKGWTDKPTATDTAVNIENAILQRAREFRMETEAQR</sequence>
<evidence type="ECO:0000256" key="1">
    <source>
        <dbReference type="SAM" id="Phobius"/>
    </source>
</evidence>
<accession>A0ABV7VE07</accession>
<keyword evidence="1" id="KW-0812">Transmembrane</keyword>
<dbReference type="RefSeq" id="WP_379723235.1">
    <property type="nucleotide sequence ID" value="NZ_JBHRYJ010000001.1"/>
</dbReference>
<dbReference type="Proteomes" id="UP001595711">
    <property type="component" value="Unassembled WGS sequence"/>
</dbReference>
<feature type="transmembrane region" description="Helical" evidence="1">
    <location>
        <begin position="18"/>
        <end position="38"/>
    </location>
</feature>
<proteinExistence type="predicted"/>
<comment type="caution">
    <text evidence="2">The sequence shown here is derived from an EMBL/GenBank/DDBJ whole genome shotgun (WGS) entry which is preliminary data.</text>
</comment>
<dbReference type="EMBL" id="JBHRYJ010000001">
    <property type="protein sequence ID" value="MFC3675172.1"/>
    <property type="molecule type" value="Genomic_DNA"/>
</dbReference>
<gene>
    <name evidence="2" type="ORF">ACFOOQ_06440</name>
</gene>
<evidence type="ECO:0000313" key="3">
    <source>
        <dbReference type="Proteomes" id="UP001595711"/>
    </source>
</evidence>
<protein>
    <submittedName>
        <fullName evidence="2">DUF3576 domain-containing protein</fullName>
    </submittedName>
</protein>
<reference evidence="3" key="1">
    <citation type="journal article" date="2019" name="Int. J. Syst. Evol. Microbiol.">
        <title>The Global Catalogue of Microorganisms (GCM) 10K type strain sequencing project: providing services to taxonomists for standard genome sequencing and annotation.</title>
        <authorList>
            <consortium name="The Broad Institute Genomics Platform"/>
            <consortium name="The Broad Institute Genome Sequencing Center for Infectious Disease"/>
            <person name="Wu L."/>
            <person name="Ma J."/>
        </authorList>
    </citation>
    <scope>NUCLEOTIDE SEQUENCE [LARGE SCALE GENOMIC DNA]</scope>
    <source>
        <strain evidence="3">KCTC 42182</strain>
    </source>
</reference>
<dbReference type="Pfam" id="PF12100">
    <property type="entry name" value="DUF3576"/>
    <property type="match status" value="1"/>
</dbReference>